<accession>A0A835B251</accession>
<dbReference type="Proteomes" id="UP000636709">
    <property type="component" value="Unassembled WGS sequence"/>
</dbReference>
<dbReference type="Pfam" id="PF22486">
    <property type="entry name" value="MATH_2"/>
    <property type="match status" value="1"/>
</dbReference>
<dbReference type="Pfam" id="PF24570">
    <property type="entry name" value="BACK_BPM_SPOP"/>
    <property type="match status" value="1"/>
</dbReference>
<dbReference type="Gene3D" id="3.30.710.10">
    <property type="entry name" value="Potassium Channel Kv1.1, Chain A"/>
    <property type="match status" value="1"/>
</dbReference>
<comment type="pathway">
    <text evidence="1">Protein modification; protein ubiquitination.</text>
</comment>
<dbReference type="SUPFAM" id="SSF49599">
    <property type="entry name" value="TRAF domain-like"/>
    <property type="match status" value="1"/>
</dbReference>
<feature type="domain" description="MATH" evidence="4">
    <location>
        <begin position="26"/>
        <end position="153"/>
    </location>
</feature>
<dbReference type="InterPro" id="IPR011333">
    <property type="entry name" value="SKP1/BTB/POZ_sf"/>
</dbReference>
<name>A0A835B251_9POAL</name>
<evidence type="ECO:0000313" key="5">
    <source>
        <dbReference type="EMBL" id="KAF8685272.1"/>
    </source>
</evidence>
<dbReference type="EMBL" id="JACEFO010002090">
    <property type="protein sequence ID" value="KAF8685272.1"/>
    <property type="molecule type" value="Genomic_DNA"/>
</dbReference>
<dbReference type="OrthoDB" id="6359816at2759"/>
<dbReference type="PROSITE" id="PS50144">
    <property type="entry name" value="MATH"/>
    <property type="match status" value="1"/>
</dbReference>
<reference evidence="5" key="1">
    <citation type="submission" date="2020-07" db="EMBL/GenBank/DDBJ databases">
        <title>Genome sequence and genetic diversity analysis of an under-domesticated orphan crop, white fonio (Digitaria exilis).</title>
        <authorList>
            <person name="Bennetzen J.L."/>
            <person name="Chen S."/>
            <person name="Ma X."/>
            <person name="Wang X."/>
            <person name="Yssel A.E.J."/>
            <person name="Chaluvadi S.R."/>
            <person name="Johnson M."/>
            <person name="Gangashetty P."/>
            <person name="Hamidou F."/>
            <person name="Sanogo M.D."/>
            <person name="Zwaenepoel A."/>
            <person name="Wallace J."/>
            <person name="Van De Peer Y."/>
            <person name="Van Deynze A."/>
        </authorList>
    </citation>
    <scope>NUCLEOTIDE SEQUENCE</scope>
    <source>
        <tissue evidence="5">Leaves</tissue>
    </source>
</reference>
<dbReference type="InterPro" id="IPR000210">
    <property type="entry name" value="BTB/POZ_dom"/>
</dbReference>
<dbReference type="PANTHER" id="PTHR26379">
    <property type="entry name" value="BTB/POZ AND MATH DOMAIN-CONTAINING PROTEIN 1"/>
    <property type="match status" value="1"/>
</dbReference>
<dbReference type="AlphaFoldDB" id="A0A835B251"/>
<evidence type="ECO:0000256" key="1">
    <source>
        <dbReference type="ARBA" id="ARBA00004906"/>
    </source>
</evidence>
<proteinExistence type="inferred from homology"/>
<dbReference type="InterPro" id="IPR008974">
    <property type="entry name" value="TRAF-like"/>
</dbReference>
<dbReference type="PANTHER" id="PTHR26379:SF483">
    <property type="entry name" value="OS11G0619800 PROTEIN"/>
    <property type="match status" value="1"/>
</dbReference>
<dbReference type="Pfam" id="PF00651">
    <property type="entry name" value="BTB"/>
    <property type="match status" value="1"/>
</dbReference>
<dbReference type="Gene3D" id="2.60.210.10">
    <property type="entry name" value="Apoptosis, Tumor Necrosis Factor Receptor Associated Protein 2, Chain A"/>
    <property type="match status" value="1"/>
</dbReference>
<sequence length="344" mass="38581">MALATSSPTVATGGTSTSAITAATVTGSHVLRINGYSRTRGLGVRRYIESSKFLVAGHTWIIRYHPNGWSQEYADSISLFLFHCGRRGGEVKATFVFSLHHYAGEPVPVFTNTIKSHTFSTENRCWGIDKFIPRAALERSYIDGDSFRIRCDVTVVKDIRVETTVTNSGDEPPSPDLGQNLGELLDSQLGADVEFMVGDEVFMAHRIVLAARSSVFKAELYGQMKEKYRMTCIQIDDMDPRVFKAMLRFIYTDKFPKVDKDEKIVMAQHLLVAADRYNLERLKVISMDVLRRYIDPSTAVATLVLAEQHGCPRLKEAVMESDDFEHLMRSSPSLFKELLAKVAP</sequence>
<comment type="similarity">
    <text evidence="2">Belongs to the Tdpoz family.</text>
</comment>
<dbReference type="PROSITE" id="PS50097">
    <property type="entry name" value="BTB"/>
    <property type="match status" value="1"/>
</dbReference>
<dbReference type="SUPFAM" id="SSF54695">
    <property type="entry name" value="POZ domain"/>
    <property type="match status" value="1"/>
</dbReference>
<protein>
    <submittedName>
        <fullName evidence="5">Uncharacterized protein</fullName>
    </submittedName>
</protein>
<gene>
    <name evidence="5" type="ORF">HU200_044065</name>
</gene>
<dbReference type="CDD" id="cd00121">
    <property type="entry name" value="MATH"/>
    <property type="match status" value="1"/>
</dbReference>
<feature type="domain" description="BTB" evidence="3">
    <location>
        <begin position="191"/>
        <end position="259"/>
    </location>
</feature>
<evidence type="ECO:0000313" key="6">
    <source>
        <dbReference type="Proteomes" id="UP000636709"/>
    </source>
</evidence>
<evidence type="ECO:0000256" key="2">
    <source>
        <dbReference type="ARBA" id="ARBA00010846"/>
    </source>
</evidence>
<comment type="caution">
    <text evidence="5">The sequence shown here is derived from an EMBL/GenBank/DDBJ whole genome shotgun (WGS) entry which is preliminary data.</text>
</comment>
<dbReference type="InterPro" id="IPR056423">
    <property type="entry name" value="BACK_BPM_SPOP"/>
</dbReference>
<dbReference type="SMART" id="SM00225">
    <property type="entry name" value="BTB"/>
    <property type="match status" value="1"/>
</dbReference>
<evidence type="ECO:0000259" key="4">
    <source>
        <dbReference type="PROSITE" id="PS50144"/>
    </source>
</evidence>
<organism evidence="5 6">
    <name type="scientific">Digitaria exilis</name>
    <dbReference type="NCBI Taxonomy" id="1010633"/>
    <lineage>
        <taxon>Eukaryota</taxon>
        <taxon>Viridiplantae</taxon>
        <taxon>Streptophyta</taxon>
        <taxon>Embryophyta</taxon>
        <taxon>Tracheophyta</taxon>
        <taxon>Spermatophyta</taxon>
        <taxon>Magnoliopsida</taxon>
        <taxon>Liliopsida</taxon>
        <taxon>Poales</taxon>
        <taxon>Poaceae</taxon>
        <taxon>PACMAD clade</taxon>
        <taxon>Panicoideae</taxon>
        <taxon>Panicodae</taxon>
        <taxon>Paniceae</taxon>
        <taxon>Anthephorinae</taxon>
        <taxon>Digitaria</taxon>
    </lineage>
</organism>
<keyword evidence="6" id="KW-1185">Reference proteome</keyword>
<dbReference type="InterPro" id="IPR045005">
    <property type="entry name" value="BPM1-6"/>
</dbReference>
<dbReference type="GO" id="GO:0016567">
    <property type="term" value="P:protein ubiquitination"/>
    <property type="evidence" value="ECO:0007669"/>
    <property type="project" value="InterPro"/>
</dbReference>
<evidence type="ECO:0000259" key="3">
    <source>
        <dbReference type="PROSITE" id="PS50097"/>
    </source>
</evidence>
<dbReference type="InterPro" id="IPR002083">
    <property type="entry name" value="MATH/TRAF_dom"/>
</dbReference>